<sequence>MKHHAAVPGEWFELLVVVLGALLICIYYFLERNRIDWLSYRILLWATGVSFAVISLAGPIAEQAHADFSMHMTVHLLLGMLSPLFLVLAKPAELIIKTLPVKAARKLTGWMKSSRYLQLIHMPAVGAILNIGGLFLLYRTGLFSLMHESLPVYLLVHLHVFLAGYLFTHLILAVDFVPRRYSFFHRATVLVLTLAAHKILSKVIYASPPEGIEKAAGEQGAMLMYYGGDLIDLAIIILICYGWYRNRQRKYAFSTG</sequence>
<comment type="caution">
    <text evidence="7">The sequence shown here is derived from an EMBL/GenBank/DDBJ whole genome shotgun (WGS) entry which is preliminary data.</text>
</comment>
<feature type="transmembrane region" description="Helical" evidence="6">
    <location>
        <begin position="42"/>
        <end position="61"/>
    </location>
</feature>
<feature type="transmembrane region" description="Helical" evidence="6">
    <location>
        <begin position="225"/>
        <end position="244"/>
    </location>
</feature>
<keyword evidence="8" id="KW-1185">Reference proteome</keyword>
<evidence type="ECO:0000256" key="4">
    <source>
        <dbReference type="ARBA" id="ARBA00022989"/>
    </source>
</evidence>
<feature type="transmembrane region" description="Helical" evidence="6">
    <location>
        <begin position="116"/>
        <end position="138"/>
    </location>
</feature>
<feature type="transmembrane region" description="Helical" evidence="6">
    <location>
        <begin position="12"/>
        <end position="30"/>
    </location>
</feature>
<gene>
    <name evidence="7" type="ORF">UFB30_01170</name>
</gene>
<keyword evidence="2" id="KW-1003">Cell membrane</keyword>
<keyword evidence="4 6" id="KW-1133">Transmembrane helix</keyword>
<name>A0ABU5KJA7_9BACL</name>
<evidence type="ECO:0000256" key="3">
    <source>
        <dbReference type="ARBA" id="ARBA00022692"/>
    </source>
</evidence>
<evidence type="ECO:0000313" key="8">
    <source>
        <dbReference type="Proteomes" id="UP001292084"/>
    </source>
</evidence>
<evidence type="ECO:0000256" key="5">
    <source>
        <dbReference type="ARBA" id="ARBA00023136"/>
    </source>
</evidence>
<protein>
    <submittedName>
        <fullName evidence="7">Cytochrome c oxidase assembly protein</fullName>
    </submittedName>
</protein>
<dbReference type="RefSeq" id="WP_322419837.1">
    <property type="nucleotide sequence ID" value="NZ_JAXQNN010000001.1"/>
</dbReference>
<evidence type="ECO:0000256" key="6">
    <source>
        <dbReference type="SAM" id="Phobius"/>
    </source>
</evidence>
<feature type="transmembrane region" description="Helical" evidence="6">
    <location>
        <begin position="150"/>
        <end position="172"/>
    </location>
</feature>
<reference evidence="7 8" key="1">
    <citation type="submission" date="2023-12" db="EMBL/GenBank/DDBJ databases">
        <title>Jeotgalibacillus haloalkaliphilus sp. nov., a novel salt-tolerant bacteria, isolated from the estuary of the Fenhe River into the Yellow River.</title>
        <authorList>
            <person name="Li Y."/>
        </authorList>
    </citation>
    <scope>NUCLEOTIDE SEQUENCE [LARGE SCALE GENOMIC DNA]</scope>
    <source>
        <strain evidence="7 8">HH7-29</strain>
    </source>
</reference>
<proteinExistence type="predicted"/>
<keyword evidence="5 6" id="KW-0472">Membrane</keyword>
<evidence type="ECO:0000256" key="2">
    <source>
        <dbReference type="ARBA" id="ARBA00022475"/>
    </source>
</evidence>
<dbReference type="Proteomes" id="UP001292084">
    <property type="component" value="Unassembled WGS sequence"/>
</dbReference>
<feature type="transmembrane region" description="Helical" evidence="6">
    <location>
        <begin position="73"/>
        <end position="96"/>
    </location>
</feature>
<dbReference type="Pfam" id="PF09678">
    <property type="entry name" value="Caa3_CtaG"/>
    <property type="match status" value="1"/>
</dbReference>
<dbReference type="InterPro" id="IPR019108">
    <property type="entry name" value="Caa3_assmbl_CtaG-rel"/>
</dbReference>
<evidence type="ECO:0000256" key="1">
    <source>
        <dbReference type="ARBA" id="ARBA00004651"/>
    </source>
</evidence>
<accession>A0ABU5KJA7</accession>
<feature type="transmembrane region" description="Helical" evidence="6">
    <location>
        <begin position="184"/>
        <end position="205"/>
    </location>
</feature>
<evidence type="ECO:0000313" key="7">
    <source>
        <dbReference type="EMBL" id="MDZ5710805.1"/>
    </source>
</evidence>
<comment type="subcellular location">
    <subcellularLocation>
        <location evidence="1">Cell membrane</location>
        <topology evidence="1">Multi-pass membrane protein</topology>
    </subcellularLocation>
</comment>
<dbReference type="EMBL" id="JAXQNN010000001">
    <property type="protein sequence ID" value="MDZ5710805.1"/>
    <property type="molecule type" value="Genomic_DNA"/>
</dbReference>
<keyword evidence="3 6" id="KW-0812">Transmembrane</keyword>
<organism evidence="7 8">
    <name type="scientific">Jeotgalibacillus haloalkalitolerans</name>
    <dbReference type="NCBI Taxonomy" id="3104292"/>
    <lineage>
        <taxon>Bacteria</taxon>
        <taxon>Bacillati</taxon>
        <taxon>Bacillota</taxon>
        <taxon>Bacilli</taxon>
        <taxon>Bacillales</taxon>
        <taxon>Caryophanaceae</taxon>
        <taxon>Jeotgalibacillus</taxon>
    </lineage>
</organism>